<dbReference type="GO" id="GO:0000150">
    <property type="term" value="F:DNA strand exchange activity"/>
    <property type="evidence" value="ECO:0007669"/>
    <property type="project" value="InterPro"/>
</dbReference>
<dbReference type="Gene3D" id="3.90.1750.20">
    <property type="entry name" value="Putative Large Serine Recombinase, Chain B, Domain 2"/>
    <property type="match status" value="1"/>
</dbReference>
<proteinExistence type="predicted"/>
<protein>
    <recommendedName>
        <fullName evidence="2">Recombinase domain-containing protein</fullName>
    </recommendedName>
</protein>
<sequence length="214" mass="23265">MGSRAASASSEGAGRAPAAVPGDRRVRCGSCPPDLRAVPRGGGKKAIAELLNREGVPCPSAHAPQQNRHRKMDGWQHSTIVTILDNPRYTGYAVYGRWQKVEELLDPDDVAAGYVVKFRRSPQAKIVRSRQPAHPAIVPVEMFTAVQLEQRRRRAGGKAAWSLVDRRRVWKKRVYAFPGPDQVCDLCTEDGRRCSSGLARVCDGAGAPAADLSA</sequence>
<feature type="region of interest" description="Disordered" evidence="1">
    <location>
        <begin position="1"/>
        <end position="31"/>
    </location>
</feature>
<evidence type="ECO:0000313" key="3">
    <source>
        <dbReference type="EMBL" id="TCC30687.1"/>
    </source>
</evidence>
<dbReference type="GO" id="GO:0003677">
    <property type="term" value="F:DNA binding"/>
    <property type="evidence" value="ECO:0007669"/>
    <property type="project" value="InterPro"/>
</dbReference>
<gene>
    <name evidence="3" type="ORF">E0H92_36800</name>
</gene>
<name>A0A4R0IDY9_9ACTN</name>
<dbReference type="InterPro" id="IPR038109">
    <property type="entry name" value="DNA_bind_recomb_sf"/>
</dbReference>
<dbReference type="EMBL" id="SJKC01000007">
    <property type="protein sequence ID" value="TCC30687.1"/>
    <property type="molecule type" value="Genomic_DNA"/>
</dbReference>
<evidence type="ECO:0000313" key="4">
    <source>
        <dbReference type="Proteomes" id="UP000294225"/>
    </source>
</evidence>
<dbReference type="InterPro" id="IPR011109">
    <property type="entry name" value="DNA_bind_recombinase_dom"/>
</dbReference>
<comment type="caution">
    <text evidence="3">The sequence shown here is derived from an EMBL/GenBank/DDBJ whole genome shotgun (WGS) entry which is preliminary data.</text>
</comment>
<dbReference type="Pfam" id="PF07508">
    <property type="entry name" value="Recombinase"/>
    <property type="match status" value="1"/>
</dbReference>
<feature type="domain" description="Recombinase" evidence="2">
    <location>
        <begin position="41"/>
        <end position="152"/>
    </location>
</feature>
<evidence type="ECO:0000256" key="1">
    <source>
        <dbReference type="SAM" id="MobiDB-lite"/>
    </source>
</evidence>
<evidence type="ECO:0000259" key="2">
    <source>
        <dbReference type="Pfam" id="PF07508"/>
    </source>
</evidence>
<feature type="compositionally biased region" description="Low complexity" evidence="1">
    <location>
        <begin position="1"/>
        <end position="19"/>
    </location>
</feature>
<dbReference type="AlphaFoldDB" id="A0A4R0IDY9"/>
<accession>A0A4R0IDY9</accession>
<reference evidence="3 4" key="1">
    <citation type="submission" date="2019-02" db="EMBL/GenBank/DDBJ databases">
        <title>Kribbella capetownensis sp. nov. and Kribbella speibonae sp. nov., isolated from soil.</title>
        <authorList>
            <person name="Curtis S.M."/>
            <person name="Norton I."/>
            <person name="Everest G.J."/>
            <person name="Meyers P.R."/>
        </authorList>
    </citation>
    <scope>NUCLEOTIDE SEQUENCE [LARGE SCALE GENOMIC DNA]</scope>
    <source>
        <strain evidence="3 4">YM55</strain>
    </source>
</reference>
<organism evidence="3 4">
    <name type="scientific">Kribbella speibonae</name>
    <dbReference type="NCBI Taxonomy" id="1572660"/>
    <lineage>
        <taxon>Bacteria</taxon>
        <taxon>Bacillati</taxon>
        <taxon>Actinomycetota</taxon>
        <taxon>Actinomycetes</taxon>
        <taxon>Propionibacteriales</taxon>
        <taxon>Kribbellaceae</taxon>
        <taxon>Kribbella</taxon>
    </lineage>
</organism>
<dbReference type="Proteomes" id="UP000294225">
    <property type="component" value="Unassembled WGS sequence"/>
</dbReference>